<sequence>MSHILLFIAIICCNIALLSSSQAASAQKVTLEDIFVDSYRIGSELSEKDEEKKKLVSKAVERVSTSFDVNGYKWFLDNLMNRKTKERFTQALVHPMFNKPHCDRGTWTDSVNGSISQIPFPGGPYRSSGYDLSKWMANLFKTVRTPASANQPGIANMAMQSFDQVKGIIQAAIAIVVDVVPPSILGTPLPCLPMLTGRNCIGSVLYPISATDFVVADIIDSTMNGIISAFPAKYAAKVGRTSDVQYKICATAYLGMYCASLFPMCATGAAQVTQTFPICFVQCLATLVACPGFWIDDIIGACGGDVSVPPFCSFSLFVNHPRIPPQYTTYEASKLYPEACPKYDSKLDMPLDLYKGEVPHSAIDDEAKEHVSIAKNLEKELGESMGASQLKPCDCDAIKTICQLHVPYPIHILPTATVSETHYQTPEYISEDEKRCCIECKPIWEALYSV</sequence>
<dbReference type="OrthoDB" id="363195at2759"/>
<dbReference type="GeneID" id="15803412"/>
<evidence type="ECO:0000256" key="1">
    <source>
        <dbReference type="SAM" id="SignalP"/>
    </source>
</evidence>
<feature type="chain" id="PRO_5003939906" description="Signal peptide-containing protein" evidence="1">
    <location>
        <begin position="27"/>
        <end position="450"/>
    </location>
</feature>
<keyword evidence="3" id="KW-1185">Reference proteome</keyword>
<protein>
    <recommendedName>
        <fullName evidence="4">Signal peptide-containing protein</fullName>
    </recommendedName>
</protein>
<reference evidence="2 3" key="1">
    <citation type="journal article" date="2012" name="BMC Genomics">
        <title>Comparative genomic analysis and phylogenetic position of Theileria equi.</title>
        <authorList>
            <person name="Kappmeyer L.S."/>
            <person name="Thiagarajan M."/>
            <person name="Herndon D.R."/>
            <person name="Ramsay J.D."/>
            <person name="Caler E."/>
            <person name="Djikeng A."/>
            <person name="Gillespie J.J."/>
            <person name="Lau A.O."/>
            <person name="Roalson E.H."/>
            <person name="Silva J.C."/>
            <person name="Silva M.G."/>
            <person name="Suarez C.E."/>
            <person name="Ueti M.W."/>
            <person name="Nene V.M."/>
            <person name="Mealey R.H."/>
            <person name="Knowles D.P."/>
            <person name="Brayton K.A."/>
        </authorList>
    </citation>
    <scope>NUCLEOTIDE SEQUENCE [LARGE SCALE GENOMIC DNA]</scope>
    <source>
        <strain evidence="2 3">WA</strain>
    </source>
</reference>
<dbReference type="VEuPathDB" id="PiroplasmaDB:BEWA_032010"/>
<feature type="signal peptide" evidence="1">
    <location>
        <begin position="1"/>
        <end position="26"/>
    </location>
</feature>
<dbReference type="eggNOG" id="ENOG502SHCA">
    <property type="taxonomic scope" value="Eukaryota"/>
</dbReference>
<gene>
    <name evidence="2" type="ORF">BEWA_032010</name>
</gene>
<dbReference type="Proteomes" id="UP000031512">
    <property type="component" value="Chromosome 1"/>
</dbReference>
<proteinExistence type="predicted"/>
<evidence type="ECO:0000313" key="2">
    <source>
        <dbReference type="EMBL" id="AFZ80348.1"/>
    </source>
</evidence>
<evidence type="ECO:0008006" key="4">
    <source>
        <dbReference type="Google" id="ProtNLM"/>
    </source>
</evidence>
<keyword evidence="1" id="KW-0732">Signal</keyword>
<dbReference type="KEGG" id="beq:BEWA_032010"/>
<organism evidence="2 3">
    <name type="scientific">Theileria equi strain WA</name>
    <dbReference type="NCBI Taxonomy" id="1537102"/>
    <lineage>
        <taxon>Eukaryota</taxon>
        <taxon>Sar</taxon>
        <taxon>Alveolata</taxon>
        <taxon>Apicomplexa</taxon>
        <taxon>Aconoidasida</taxon>
        <taxon>Piroplasmida</taxon>
        <taxon>Theileriidae</taxon>
        <taxon>Theileria</taxon>
    </lineage>
</organism>
<dbReference type="AlphaFoldDB" id="L0AYM4"/>
<accession>L0AYM4</accession>
<name>L0AYM4_THEEQ</name>
<dbReference type="RefSeq" id="XP_004830014.1">
    <property type="nucleotide sequence ID" value="XM_004829957.1"/>
</dbReference>
<evidence type="ECO:0000313" key="3">
    <source>
        <dbReference type="Proteomes" id="UP000031512"/>
    </source>
</evidence>
<dbReference type="EMBL" id="CP001669">
    <property type="protein sequence ID" value="AFZ80348.1"/>
    <property type="molecule type" value="Genomic_DNA"/>
</dbReference>